<evidence type="ECO:0000313" key="1">
    <source>
        <dbReference type="EMBL" id="QHT18533.1"/>
    </source>
</evidence>
<reference evidence="1" key="1">
    <citation type="journal article" date="2020" name="Nature">
        <title>Giant virus diversity and host interactions through global metagenomics.</title>
        <authorList>
            <person name="Schulz F."/>
            <person name="Roux S."/>
            <person name="Paez-Espino D."/>
            <person name="Jungbluth S."/>
            <person name="Walsh D.A."/>
            <person name="Denef V.J."/>
            <person name="McMahon K.D."/>
            <person name="Konstantinidis K.T."/>
            <person name="Eloe-Fadrosh E.A."/>
            <person name="Kyrpides N.C."/>
            <person name="Woyke T."/>
        </authorList>
    </citation>
    <scope>NUCLEOTIDE SEQUENCE</scope>
    <source>
        <strain evidence="1">GVMAG-M-3300023174-47</strain>
    </source>
</reference>
<dbReference type="EMBL" id="MN739658">
    <property type="protein sequence ID" value="QHT18533.1"/>
    <property type="molecule type" value="Genomic_DNA"/>
</dbReference>
<protein>
    <submittedName>
        <fullName evidence="1">Uncharacterized protein</fullName>
    </submittedName>
</protein>
<organism evidence="1">
    <name type="scientific">viral metagenome</name>
    <dbReference type="NCBI Taxonomy" id="1070528"/>
    <lineage>
        <taxon>unclassified sequences</taxon>
        <taxon>metagenomes</taxon>
        <taxon>organismal metagenomes</taxon>
    </lineage>
</organism>
<name>A0A6C0DPP7_9ZZZZ</name>
<sequence>MTTPITVWMCQIETSDPNNGWRVECTFPARSQPKANLMATRAIVKDLWEDLYLDIPEDDNDIIDKLAYTEKQKFGNKFVTEFENEDQFFKEIRVTIWETTI</sequence>
<dbReference type="AlphaFoldDB" id="A0A6C0DPP7"/>
<proteinExistence type="predicted"/>
<accession>A0A6C0DPP7</accession>